<protein>
    <submittedName>
        <fullName evidence="1">Uncharacterized protein</fullName>
    </submittedName>
</protein>
<reference evidence="1 2" key="1">
    <citation type="submission" date="2019-03" db="EMBL/GenBank/DDBJ databases">
        <title>First draft genome of Liparis tanakae, snailfish: a comprehensive survey of snailfish specific genes.</title>
        <authorList>
            <person name="Kim W."/>
            <person name="Song I."/>
            <person name="Jeong J.-H."/>
            <person name="Kim D."/>
            <person name="Kim S."/>
            <person name="Ryu S."/>
            <person name="Song J.Y."/>
            <person name="Lee S.K."/>
        </authorList>
    </citation>
    <scope>NUCLEOTIDE SEQUENCE [LARGE SCALE GENOMIC DNA]</scope>
    <source>
        <tissue evidence="1">Muscle</tissue>
    </source>
</reference>
<organism evidence="1 2">
    <name type="scientific">Liparis tanakae</name>
    <name type="common">Tanaka's snailfish</name>
    <dbReference type="NCBI Taxonomy" id="230148"/>
    <lineage>
        <taxon>Eukaryota</taxon>
        <taxon>Metazoa</taxon>
        <taxon>Chordata</taxon>
        <taxon>Craniata</taxon>
        <taxon>Vertebrata</taxon>
        <taxon>Euteleostomi</taxon>
        <taxon>Actinopterygii</taxon>
        <taxon>Neopterygii</taxon>
        <taxon>Teleostei</taxon>
        <taxon>Neoteleostei</taxon>
        <taxon>Acanthomorphata</taxon>
        <taxon>Eupercaria</taxon>
        <taxon>Perciformes</taxon>
        <taxon>Cottioidei</taxon>
        <taxon>Cottales</taxon>
        <taxon>Liparidae</taxon>
        <taxon>Liparis</taxon>
    </lineage>
</organism>
<keyword evidence="2" id="KW-1185">Reference proteome</keyword>
<comment type="caution">
    <text evidence="1">The sequence shown here is derived from an EMBL/GenBank/DDBJ whole genome shotgun (WGS) entry which is preliminary data.</text>
</comment>
<sequence length="148" mass="16007">MSRGSQNDPSSAVFVHSWDVCVKPDVAEQRPTGSGYTRLFNASFVTPDLKRNLCSTLNIQSVSGGDGVETLKGYAMIPGHGQKALLWNLINSYHTFSGQPRKLLSGHHSSPPCCKEISVRSDPGTRCTTVVLCKNPSHGSRFMGADLD</sequence>
<dbReference type="AlphaFoldDB" id="A0A4Z2GEU5"/>
<dbReference type="EMBL" id="SRLO01000561">
    <property type="protein sequence ID" value="TNN52037.1"/>
    <property type="molecule type" value="Genomic_DNA"/>
</dbReference>
<gene>
    <name evidence="1" type="ORF">EYF80_037752</name>
</gene>
<evidence type="ECO:0000313" key="1">
    <source>
        <dbReference type="EMBL" id="TNN52037.1"/>
    </source>
</evidence>
<evidence type="ECO:0000313" key="2">
    <source>
        <dbReference type="Proteomes" id="UP000314294"/>
    </source>
</evidence>
<dbReference type="Proteomes" id="UP000314294">
    <property type="component" value="Unassembled WGS sequence"/>
</dbReference>
<accession>A0A4Z2GEU5</accession>
<name>A0A4Z2GEU5_9TELE</name>
<proteinExistence type="predicted"/>